<dbReference type="RefSeq" id="WP_097113313.1">
    <property type="nucleotide sequence ID" value="NZ_CP083931.1"/>
</dbReference>
<dbReference type="EMBL" id="OCNF01000002">
    <property type="protein sequence ID" value="SOD65292.1"/>
    <property type="molecule type" value="Genomic_DNA"/>
</dbReference>
<accession>A0A286E319</accession>
<dbReference type="InterPro" id="IPR001736">
    <property type="entry name" value="PLipase_D/transphosphatidylase"/>
</dbReference>
<reference evidence="2 3" key="1">
    <citation type="submission" date="2017-09" db="EMBL/GenBank/DDBJ databases">
        <authorList>
            <person name="Ehlers B."/>
            <person name="Leendertz F.H."/>
        </authorList>
    </citation>
    <scope>NUCLEOTIDE SEQUENCE [LARGE SCALE GENOMIC DNA]</scope>
    <source>
        <strain evidence="2 3">DSM 16848</strain>
    </source>
</reference>
<name>A0A286E319_9NEIS</name>
<evidence type="ECO:0000313" key="2">
    <source>
        <dbReference type="EMBL" id="SOD65292.1"/>
    </source>
</evidence>
<evidence type="ECO:0000259" key="1">
    <source>
        <dbReference type="PROSITE" id="PS50035"/>
    </source>
</evidence>
<dbReference type="OrthoDB" id="7068400at2"/>
<dbReference type="AlphaFoldDB" id="A0A286E319"/>
<dbReference type="GO" id="GO:0006793">
    <property type="term" value="P:phosphorus metabolic process"/>
    <property type="evidence" value="ECO:0007669"/>
    <property type="project" value="UniProtKB-ARBA"/>
</dbReference>
<dbReference type="Proteomes" id="UP000219669">
    <property type="component" value="Unassembled WGS sequence"/>
</dbReference>
<proteinExistence type="predicted"/>
<dbReference type="PROSITE" id="PS50035">
    <property type="entry name" value="PLD"/>
    <property type="match status" value="1"/>
</dbReference>
<organism evidence="2 3">
    <name type="scientific">Alysiella filiformis DSM 16848</name>
    <dbReference type="NCBI Taxonomy" id="1120981"/>
    <lineage>
        <taxon>Bacteria</taxon>
        <taxon>Pseudomonadati</taxon>
        <taxon>Pseudomonadota</taxon>
        <taxon>Betaproteobacteria</taxon>
        <taxon>Neisseriales</taxon>
        <taxon>Neisseriaceae</taxon>
        <taxon>Alysiella</taxon>
    </lineage>
</organism>
<keyword evidence="3" id="KW-1185">Reference proteome</keyword>
<feature type="domain" description="PLD phosphodiesterase" evidence="1">
    <location>
        <begin position="103"/>
        <end position="133"/>
    </location>
</feature>
<protein>
    <submittedName>
        <fullName evidence="2">PLD-like domain-containing protein</fullName>
    </submittedName>
</protein>
<sequence length="335" mass="39632">MSHKVFFNSKKNKNEDIINILITNLNRRYKYELHIASCYLSNDLEQVFKFILNLNQHFKLDRVIFYIDARQVVKSGIENINKYLVKKINEKLSLDVAFNVVDDNVLFHTKALILKNEHQGILLIGSSNFSDLGLFSQQGNYESLIFTTENDDIDDFLSTLPRNKFRTLEHFSEFKSADNLTFQYAILQQGRFVHKWQQTINQYFAVKYDLTEDGRVQISSNELKELGFDTDVASISRQFFKFDEGSHEINNEYNRLRSKGIETYLGHWIPISLIPKIDNKKFEYFLCDLESLFHNQIIHHREEMDKVFHTLLYKNFISHYSQPPEEILLDKFAKL</sequence>
<evidence type="ECO:0000313" key="3">
    <source>
        <dbReference type="Proteomes" id="UP000219669"/>
    </source>
</evidence>
<dbReference type="GO" id="GO:0003824">
    <property type="term" value="F:catalytic activity"/>
    <property type="evidence" value="ECO:0007669"/>
    <property type="project" value="InterPro"/>
</dbReference>
<gene>
    <name evidence="2" type="ORF">SAMN02746062_00233</name>
</gene>
<dbReference type="Gene3D" id="3.30.870.10">
    <property type="entry name" value="Endonuclease Chain A"/>
    <property type="match status" value="1"/>
</dbReference>